<name>A0ABR2G8D6_9ROSI</name>
<comment type="caution">
    <text evidence="2">The sequence shown here is derived from an EMBL/GenBank/DDBJ whole genome shotgun (WGS) entry which is preliminary data.</text>
</comment>
<evidence type="ECO:0000313" key="3">
    <source>
        <dbReference type="Proteomes" id="UP001472677"/>
    </source>
</evidence>
<accession>A0ABR2G8D6</accession>
<evidence type="ECO:0000256" key="1">
    <source>
        <dbReference type="SAM" id="MobiDB-lite"/>
    </source>
</evidence>
<evidence type="ECO:0000313" key="2">
    <source>
        <dbReference type="EMBL" id="KAK8596850.1"/>
    </source>
</evidence>
<protein>
    <submittedName>
        <fullName evidence="2">Uncharacterized protein</fullName>
    </submittedName>
</protein>
<keyword evidence="3" id="KW-1185">Reference proteome</keyword>
<feature type="compositionally biased region" description="Basic and acidic residues" evidence="1">
    <location>
        <begin position="1"/>
        <end position="15"/>
    </location>
</feature>
<gene>
    <name evidence="2" type="ORF">V6N12_065329</name>
</gene>
<organism evidence="2 3">
    <name type="scientific">Hibiscus sabdariffa</name>
    <name type="common">roselle</name>
    <dbReference type="NCBI Taxonomy" id="183260"/>
    <lineage>
        <taxon>Eukaryota</taxon>
        <taxon>Viridiplantae</taxon>
        <taxon>Streptophyta</taxon>
        <taxon>Embryophyta</taxon>
        <taxon>Tracheophyta</taxon>
        <taxon>Spermatophyta</taxon>
        <taxon>Magnoliopsida</taxon>
        <taxon>eudicotyledons</taxon>
        <taxon>Gunneridae</taxon>
        <taxon>Pentapetalae</taxon>
        <taxon>rosids</taxon>
        <taxon>malvids</taxon>
        <taxon>Malvales</taxon>
        <taxon>Malvaceae</taxon>
        <taxon>Malvoideae</taxon>
        <taxon>Hibiscus</taxon>
    </lineage>
</organism>
<proteinExistence type="predicted"/>
<dbReference type="Proteomes" id="UP001472677">
    <property type="component" value="Unassembled WGS sequence"/>
</dbReference>
<feature type="region of interest" description="Disordered" evidence="1">
    <location>
        <begin position="1"/>
        <end position="47"/>
    </location>
</feature>
<reference evidence="2 3" key="1">
    <citation type="journal article" date="2024" name="G3 (Bethesda)">
        <title>Genome assembly of Hibiscus sabdariffa L. provides insights into metabolisms of medicinal natural products.</title>
        <authorList>
            <person name="Kim T."/>
        </authorList>
    </citation>
    <scope>NUCLEOTIDE SEQUENCE [LARGE SCALE GENOMIC DNA]</scope>
    <source>
        <strain evidence="2">TK-2024</strain>
        <tissue evidence="2">Old leaves</tissue>
    </source>
</reference>
<dbReference type="EMBL" id="JBBPBM010000002">
    <property type="protein sequence ID" value="KAK8596850.1"/>
    <property type="molecule type" value="Genomic_DNA"/>
</dbReference>
<sequence>MAMCEAEMKKKDGKSQLKHLQSQEVPSAHEDYTTKQEASLLPGTVGKTDDRSILEQWEANETTPKTCSIAEIINGKDKKVRRQQWKRRFFFFNRMSSHFGLFGDINREMSTK</sequence>